<dbReference type="Proteomes" id="UP001295444">
    <property type="component" value="Chromosome 09"/>
</dbReference>
<dbReference type="EMBL" id="OW240920">
    <property type="protein sequence ID" value="CAH2315875.1"/>
    <property type="molecule type" value="Genomic_DNA"/>
</dbReference>
<gene>
    <name evidence="1" type="ORF">PECUL_23A039764</name>
</gene>
<organism evidence="1 2">
    <name type="scientific">Pelobates cultripes</name>
    <name type="common">Western spadefoot toad</name>
    <dbReference type="NCBI Taxonomy" id="61616"/>
    <lineage>
        <taxon>Eukaryota</taxon>
        <taxon>Metazoa</taxon>
        <taxon>Chordata</taxon>
        <taxon>Craniata</taxon>
        <taxon>Vertebrata</taxon>
        <taxon>Euteleostomi</taxon>
        <taxon>Amphibia</taxon>
        <taxon>Batrachia</taxon>
        <taxon>Anura</taxon>
        <taxon>Pelobatoidea</taxon>
        <taxon>Pelobatidae</taxon>
        <taxon>Pelobates</taxon>
    </lineage>
</organism>
<proteinExistence type="predicted"/>
<sequence length="73" mass="8200">MPETFDETTRFNVRAVHVSGKQLVVADTLFRLAAAEELSTESEAKLYVDSKLASKFSLIWEIGTDQERDTSGY</sequence>
<reference evidence="1" key="1">
    <citation type="submission" date="2022-03" db="EMBL/GenBank/DDBJ databases">
        <authorList>
            <person name="Alioto T."/>
            <person name="Alioto T."/>
            <person name="Gomez Garrido J."/>
        </authorList>
    </citation>
    <scope>NUCLEOTIDE SEQUENCE</scope>
</reference>
<accession>A0AAD1WP58</accession>
<dbReference type="AlphaFoldDB" id="A0AAD1WP58"/>
<protein>
    <submittedName>
        <fullName evidence="1">Uncharacterized protein</fullName>
    </submittedName>
</protein>
<evidence type="ECO:0000313" key="1">
    <source>
        <dbReference type="EMBL" id="CAH2315875.1"/>
    </source>
</evidence>
<evidence type="ECO:0000313" key="2">
    <source>
        <dbReference type="Proteomes" id="UP001295444"/>
    </source>
</evidence>
<name>A0AAD1WP58_PELCU</name>
<keyword evidence="2" id="KW-1185">Reference proteome</keyword>